<accession>A0ABW3UPU5</accession>
<reference evidence="2" key="1">
    <citation type="journal article" date="2019" name="Int. J. Syst. Evol. Microbiol.">
        <title>The Global Catalogue of Microorganisms (GCM) 10K type strain sequencing project: providing services to taxonomists for standard genome sequencing and annotation.</title>
        <authorList>
            <consortium name="The Broad Institute Genomics Platform"/>
            <consortium name="The Broad Institute Genome Sequencing Center for Infectious Disease"/>
            <person name="Wu L."/>
            <person name="Ma J."/>
        </authorList>
    </citation>
    <scope>NUCLEOTIDE SEQUENCE [LARGE SCALE GENOMIC DNA]</scope>
    <source>
        <strain evidence="2">CCUG 53270</strain>
    </source>
</reference>
<dbReference type="EMBL" id="JBHTLU010000031">
    <property type="protein sequence ID" value="MFD1222748.1"/>
    <property type="molecule type" value="Genomic_DNA"/>
</dbReference>
<evidence type="ECO:0000313" key="1">
    <source>
        <dbReference type="EMBL" id="MFD1222748.1"/>
    </source>
</evidence>
<sequence length="70" mass="8059">MSATMTRDIYTYHNNPLHQAGRHFVMAEHCERMKMACAGNPELFYKYAECEYYHKALAHRYKGIAAAGGM</sequence>
<keyword evidence="2" id="KW-1185">Reference proteome</keyword>
<evidence type="ECO:0000313" key="2">
    <source>
        <dbReference type="Proteomes" id="UP001597180"/>
    </source>
</evidence>
<comment type="caution">
    <text evidence="1">The sequence shown here is derived from an EMBL/GenBank/DDBJ whole genome shotgun (WGS) entry which is preliminary data.</text>
</comment>
<protein>
    <submittedName>
        <fullName evidence="1">Uncharacterized protein</fullName>
    </submittedName>
</protein>
<proteinExistence type="predicted"/>
<gene>
    <name evidence="1" type="ORF">ACFQ4B_21780</name>
</gene>
<organism evidence="1 2">
    <name type="scientific">Paenibacillus vulneris</name>
    <dbReference type="NCBI Taxonomy" id="1133364"/>
    <lineage>
        <taxon>Bacteria</taxon>
        <taxon>Bacillati</taxon>
        <taxon>Bacillota</taxon>
        <taxon>Bacilli</taxon>
        <taxon>Bacillales</taxon>
        <taxon>Paenibacillaceae</taxon>
        <taxon>Paenibacillus</taxon>
    </lineage>
</organism>
<dbReference type="Proteomes" id="UP001597180">
    <property type="component" value="Unassembled WGS sequence"/>
</dbReference>
<name>A0ABW3UPU5_9BACL</name>
<dbReference type="RefSeq" id="WP_256865503.1">
    <property type="nucleotide sequence ID" value="NZ_BAABJG010000015.1"/>
</dbReference>